<dbReference type="InterPro" id="IPR052517">
    <property type="entry name" value="GlcG_carb_metab_protein"/>
</dbReference>
<name>A0A382LSZ3_9ZZZZ</name>
<proteinExistence type="predicted"/>
<dbReference type="EMBL" id="UINC01089068">
    <property type="protein sequence ID" value="SVC39839.1"/>
    <property type="molecule type" value="Genomic_DNA"/>
</dbReference>
<dbReference type="PANTHER" id="PTHR34309:SF10">
    <property type="entry name" value="SLR1406 PROTEIN"/>
    <property type="match status" value="1"/>
</dbReference>
<dbReference type="SUPFAM" id="SSF143744">
    <property type="entry name" value="GlcG-like"/>
    <property type="match status" value="1"/>
</dbReference>
<evidence type="ECO:0008006" key="2">
    <source>
        <dbReference type="Google" id="ProtNLM"/>
    </source>
</evidence>
<dbReference type="InterPro" id="IPR005624">
    <property type="entry name" value="PduO/GlcC-like"/>
</dbReference>
<dbReference type="AlphaFoldDB" id="A0A382LSZ3"/>
<sequence length="142" mass="14235">MVLSLKQTRAIVNGCLEKARELELKPVSVVLLDARAVLVGALSEDGVSRLRPSIAQGKANAAISMGMGTRALKDRAEQQGYFIQAINGLSGGDFVPVPGGVLILDADGALLGAVGISGDTSDNDEAAAVAGITAAGFSAGTG</sequence>
<dbReference type="Pfam" id="PF03928">
    <property type="entry name" value="HbpS-like"/>
    <property type="match status" value="1"/>
</dbReference>
<accession>A0A382LSZ3</accession>
<dbReference type="InterPro" id="IPR038084">
    <property type="entry name" value="PduO/GlcC-like_sf"/>
</dbReference>
<dbReference type="Gene3D" id="3.30.450.150">
    <property type="entry name" value="Haem-degrading domain"/>
    <property type="match status" value="1"/>
</dbReference>
<dbReference type="PANTHER" id="PTHR34309">
    <property type="entry name" value="SLR1406 PROTEIN"/>
    <property type="match status" value="1"/>
</dbReference>
<reference evidence="1" key="1">
    <citation type="submission" date="2018-05" db="EMBL/GenBank/DDBJ databases">
        <authorList>
            <person name="Lanie J.A."/>
            <person name="Ng W.-L."/>
            <person name="Kazmierczak K.M."/>
            <person name="Andrzejewski T.M."/>
            <person name="Davidsen T.M."/>
            <person name="Wayne K.J."/>
            <person name="Tettelin H."/>
            <person name="Glass J.I."/>
            <person name="Rusch D."/>
            <person name="Podicherti R."/>
            <person name="Tsui H.-C.T."/>
            <person name="Winkler M.E."/>
        </authorList>
    </citation>
    <scope>NUCLEOTIDE SEQUENCE</scope>
</reference>
<gene>
    <name evidence="1" type="ORF">METZ01_LOCUS292693</name>
</gene>
<organism evidence="1">
    <name type="scientific">marine metagenome</name>
    <dbReference type="NCBI Taxonomy" id="408172"/>
    <lineage>
        <taxon>unclassified sequences</taxon>
        <taxon>metagenomes</taxon>
        <taxon>ecological metagenomes</taxon>
    </lineage>
</organism>
<protein>
    <recommendedName>
        <fullName evidence="2">GlcG protein</fullName>
    </recommendedName>
</protein>
<evidence type="ECO:0000313" key="1">
    <source>
        <dbReference type="EMBL" id="SVC39839.1"/>
    </source>
</evidence>